<sequence>MSNLFDDVSIQGWNHLFEIPVPYLHELGVHEFFYKMELMEGGGITTTVRNVEICLDEEILGIILGVPVERIQTIECCKLSSDFTKLATKHRDVKRAGLPKNFLKGEY</sequence>
<comment type="caution">
    <text evidence="1">The sequence shown here is derived from an EMBL/GenBank/DDBJ whole genome shotgun (WGS) entry which is preliminary data.</text>
</comment>
<organism evidence="1 2">
    <name type="scientific">Solanum pinnatisectum</name>
    <name type="common">tansyleaf nightshade</name>
    <dbReference type="NCBI Taxonomy" id="50273"/>
    <lineage>
        <taxon>Eukaryota</taxon>
        <taxon>Viridiplantae</taxon>
        <taxon>Streptophyta</taxon>
        <taxon>Embryophyta</taxon>
        <taxon>Tracheophyta</taxon>
        <taxon>Spermatophyta</taxon>
        <taxon>Magnoliopsida</taxon>
        <taxon>eudicotyledons</taxon>
        <taxon>Gunneridae</taxon>
        <taxon>Pentapetalae</taxon>
        <taxon>asterids</taxon>
        <taxon>lamiids</taxon>
        <taxon>Solanales</taxon>
        <taxon>Solanaceae</taxon>
        <taxon>Solanoideae</taxon>
        <taxon>Solaneae</taxon>
        <taxon>Solanum</taxon>
    </lineage>
</organism>
<keyword evidence="2" id="KW-1185">Reference proteome</keyword>
<protein>
    <submittedName>
        <fullName evidence="1">Uncharacterized protein</fullName>
    </submittedName>
</protein>
<reference evidence="1 2" key="1">
    <citation type="submission" date="2023-10" db="EMBL/GenBank/DDBJ databases">
        <title>Genome-Wide Identification Analysis in wild type Solanum Pinnatisectum Reveals Some Genes Defensing Phytophthora Infestans.</title>
        <authorList>
            <person name="Sun C."/>
        </authorList>
    </citation>
    <scope>NUCLEOTIDE SEQUENCE [LARGE SCALE GENOMIC DNA]</scope>
    <source>
        <strain evidence="1">LQN</strain>
        <tissue evidence="1">Leaf</tissue>
    </source>
</reference>
<accession>A0AAV9KWW7</accession>
<name>A0AAV9KWW7_9SOLN</name>
<evidence type="ECO:0000313" key="1">
    <source>
        <dbReference type="EMBL" id="KAK4717493.1"/>
    </source>
</evidence>
<gene>
    <name evidence="1" type="ORF">R3W88_015831</name>
</gene>
<dbReference type="AlphaFoldDB" id="A0AAV9KWW7"/>
<dbReference type="EMBL" id="JAWPEI010000008">
    <property type="protein sequence ID" value="KAK4717493.1"/>
    <property type="molecule type" value="Genomic_DNA"/>
</dbReference>
<proteinExistence type="predicted"/>
<dbReference type="Proteomes" id="UP001311915">
    <property type="component" value="Unassembled WGS sequence"/>
</dbReference>
<evidence type="ECO:0000313" key="2">
    <source>
        <dbReference type="Proteomes" id="UP001311915"/>
    </source>
</evidence>